<dbReference type="Proteomes" id="UP000244527">
    <property type="component" value="Chromosome"/>
</dbReference>
<name>A0A2S1LA29_9FLAO</name>
<proteinExistence type="predicted"/>
<evidence type="ECO:0000313" key="1">
    <source>
        <dbReference type="EMBL" id="AWG20623.1"/>
    </source>
</evidence>
<dbReference type="EMBL" id="CP020918">
    <property type="protein sequence ID" value="AWG20623.1"/>
    <property type="molecule type" value="Genomic_DNA"/>
</dbReference>
<dbReference type="KEGG" id="ffa:FFWV33_03255"/>
<accession>A0A2S1LA29</accession>
<dbReference type="AlphaFoldDB" id="A0A2S1LA29"/>
<keyword evidence="2" id="KW-1185">Reference proteome</keyword>
<gene>
    <name evidence="1" type="ORF">FFWV33_03255</name>
</gene>
<protein>
    <submittedName>
        <fullName evidence="1">Uncharacterized protein</fullName>
    </submittedName>
</protein>
<evidence type="ECO:0000313" key="2">
    <source>
        <dbReference type="Proteomes" id="UP000244527"/>
    </source>
</evidence>
<reference evidence="1 2" key="1">
    <citation type="submission" date="2017-04" db="EMBL/GenBank/DDBJ databases">
        <title>Compelte genome sequence of WV33.</title>
        <authorList>
            <person name="Lee P.C."/>
        </authorList>
    </citation>
    <scope>NUCLEOTIDE SEQUENCE [LARGE SCALE GENOMIC DNA]</scope>
    <source>
        <strain evidence="1 2">WV33</strain>
    </source>
</reference>
<organism evidence="1 2">
    <name type="scientific">Flavobacterium faecale</name>
    <dbReference type="NCBI Taxonomy" id="1355330"/>
    <lineage>
        <taxon>Bacteria</taxon>
        <taxon>Pseudomonadati</taxon>
        <taxon>Bacteroidota</taxon>
        <taxon>Flavobacteriia</taxon>
        <taxon>Flavobacteriales</taxon>
        <taxon>Flavobacteriaceae</taxon>
        <taxon>Flavobacterium</taxon>
    </lineage>
</organism>
<sequence length="68" mass="7693">MKTIVVSILSWGKNKGKIANKKNPFTNDGANVKGLIIYFITIQQLPQLKSLIVKDINECYRKLSRLTS</sequence>